<dbReference type="Proteomes" id="UP000199006">
    <property type="component" value="Unassembled WGS sequence"/>
</dbReference>
<dbReference type="SUPFAM" id="SSF82549">
    <property type="entry name" value="DAK1/DegV-like"/>
    <property type="match status" value="1"/>
</dbReference>
<sequence>MDFRILVDSCCDLTKELRKRFNIVTAPLTINIENKTFIDDENLDKEDLLKTMQASNEAPKTASPGPEPFLKFYQKHDNVFVVTLSKELSATYQNAVLAKNLVLEETEHKFIKVFNSFSASVGETMIAVKLGELIESGLKKEQILEKADKYISEMQTLFVLDSLDNLIKAGRMGKIKGKIASFFNIKPILAGSEAGTITLLDKARGSKKAIKKMIDKIGEKGENLEDKILGIAHCNALERAEFIKQEAAKKYNFREIIIVETAGISSVYANQGGIVIAF</sequence>
<evidence type="ECO:0000256" key="1">
    <source>
        <dbReference type="ARBA" id="ARBA00023121"/>
    </source>
</evidence>
<reference evidence="2 3" key="1">
    <citation type="submission" date="2016-10" db="EMBL/GenBank/DDBJ databases">
        <authorList>
            <person name="de Groot N.N."/>
        </authorList>
    </citation>
    <scope>NUCLEOTIDE SEQUENCE [LARGE SCALE GENOMIC DNA]</scope>
    <source>
        <strain evidence="2 3">ATCC 51327</strain>
    </source>
</reference>
<dbReference type="PANTHER" id="PTHR33434">
    <property type="entry name" value="DEGV DOMAIN-CONTAINING PROTEIN DR_1986-RELATED"/>
    <property type="match status" value="1"/>
</dbReference>
<evidence type="ECO:0000313" key="3">
    <source>
        <dbReference type="Proteomes" id="UP000199006"/>
    </source>
</evidence>
<dbReference type="OrthoDB" id="2138472at2"/>
<dbReference type="EMBL" id="FOTI01000024">
    <property type="protein sequence ID" value="SFL68379.1"/>
    <property type="molecule type" value="Genomic_DNA"/>
</dbReference>
<dbReference type="RefSeq" id="WP_089861856.1">
    <property type="nucleotide sequence ID" value="NZ_FOTI01000024.1"/>
</dbReference>
<evidence type="ECO:0000313" key="2">
    <source>
        <dbReference type="EMBL" id="SFL68379.1"/>
    </source>
</evidence>
<keyword evidence="3" id="KW-1185">Reference proteome</keyword>
<dbReference type="STRING" id="29563.SAMN02983006_01771"/>
<accession>A0A1I4JPB1</accession>
<dbReference type="Gene3D" id="3.40.50.10440">
    <property type="entry name" value="Dihydroxyacetone kinase, domain 1"/>
    <property type="match status" value="1"/>
</dbReference>
<dbReference type="Gene3D" id="2.20.28.50">
    <property type="entry name" value="degv family protein"/>
    <property type="match status" value="1"/>
</dbReference>
<proteinExistence type="predicted"/>
<dbReference type="GO" id="GO:0008289">
    <property type="term" value="F:lipid binding"/>
    <property type="evidence" value="ECO:0007669"/>
    <property type="project" value="UniProtKB-KW"/>
</dbReference>
<dbReference type="InterPro" id="IPR043168">
    <property type="entry name" value="DegV_C"/>
</dbReference>
<organism evidence="2 3">
    <name type="scientific">Halanaerobium salsuginis</name>
    <dbReference type="NCBI Taxonomy" id="29563"/>
    <lineage>
        <taxon>Bacteria</taxon>
        <taxon>Bacillati</taxon>
        <taxon>Bacillota</taxon>
        <taxon>Clostridia</taxon>
        <taxon>Halanaerobiales</taxon>
        <taxon>Halanaerobiaceae</taxon>
        <taxon>Halanaerobium</taxon>
    </lineage>
</organism>
<name>A0A1I4JPB1_9FIRM</name>
<dbReference type="NCBIfam" id="TIGR00762">
    <property type="entry name" value="DegV"/>
    <property type="match status" value="1"/>
</dbReference>
<gene>
    <name evidence="2" type="ORF">SAMN02983006_01771</name>
</gene>
<protein>
    <submittedName>
        <fullName evidence="2">EDD domain protein, DegV family</fullName>
    </submittedName>
</protein>
<dbReference type="Pfam" id="PF02645">
    <property type="entry name" value="DegV"/>
    <property type="match status" value="1"/>
</dbReference>
<dbReference type="PANTHER" id="PTHR33434:SF2">
    <property type="entry name" value="FATTY ACID-BINDING PROTEIN TM_1468"/>
    <property type="match status" value="1"/>
</dbReference>
<dbReference type="InterPro" id="IPR050270">
    <property type="entry name" value="DegV_domain_contain"/>
</dbReference>
<dbReference type="InterPro" id="IPR003797">
    <property type="entry name" value="DegV"/>
</dbReference>
<dbReference type="Gene3D" id="3.30.1180.10">
    <property type="match status" value="1"/>
</dbReference>
<dbReference type="AlphaFoldDB" id="A0A1I4JPB1"/>
<dbReference type="PROSITE" id="PS51482">
    <property type="entry name" value="DEGV"/>
    <property type="match status" value="1"/>
</dbReference>
<keyword evidence="1" id="KW-0446">Lipid-binding</keyword>